<gene>
    <name evidence="3" type="ORF">ROG8370_03949</name>
</gene>
<evidence type="ECO:0000313" key="3">
    <source>
        <dbReference type="EMBL" id="SLN77206.1"/>
    </source>
</evidence>
<dbReference type="Proteomes" id="UP000194012">
    <property type="component" value="Unassembled WGS sequence"/>
</dbReference>
<dbReference type="RefSeq" id="WP_245827556.1">
    <property type="nucleotide sequence ID" value="NZ_FWFJ01000104.1"/>
</dbReference>
<reference evidence="4" key="1">
    <citation type="submission" date="2017-03" db="EMBL/GenBank/DDBJ databases">
        <authorList>
            <person name="Rodrigo-Torres L."/>
            <person name="Arahal R.D."/>
            <person name="Lucena T."/>
        </authorList>
    </citation>
    <scope>NUCLEOTIDE SEQUENCE [LARGE SCALE GENOMIC DNA]</scope>
    <source>
        <strain evidence="4">CECT 8370</strain>
    </source>
</reference>
<evidence type="ECO:0000313" key="4">
    <source>
        <dbReference type="Proteomes" id="UP000194012"/>
    </source>
</evidence>
<organism evidence="3 4">
    <name type="scientific">Roseovarius gaetbuli</name>
    <dbReference type="NCBI Taxonomy" id="1356575"/>
    <lineage>
        <taxon>Bacteria</taxon>
        <taxon>Pseudomonadati</taxon>
        <taxon>Pseudomonadota</taxon>
        <taxon>Alphaproteobacteria</taxon>
        <taxon>Rhodobacterales</taxon>
        <taxon>Roseobacteraceae</taxon>
        <taxon>Roseovarius</taxon>
    </lineage>
</organism>
<name>A0A1X7ADE7_9RHOB</name>
<protein>
    <recommendedName>
        <fullName evidence="2">AAA+ ATPase domain-containing protein</fullName>
    </recommendedName>
</protein>
<dbReference type="SMART" id="SM00382">
    <property type="entry name" value="AAA"/>
    <property type="match status" value="1"/>
</dbReference>
<keyword evidence="4" id="KW-1185">Reference proteome</keyword>
<accession>A0A1X7ADE7</accession>
<feature type="domain" description="AAA+ ATPase" evidence="2">
    <location>
        <begin position="23"/>
        <end position="200"/>
    </location>
</feature>
<dbReference type="AlphaFoldDB" id="A0A1X7ADE7"/>
<proteinExistence type="predicted"/>
<evidence type="ECO:0000259" key="2">
    <source>
        <dbReference type="SMART" id="SM00382"/>
    </source>
</evidence>
<sequence>MNYNWQIPPLGGNGHQTEIELADGVAVFVVGANGSGKSALITQLSKATTALKVIRIAAHRQSWLHSSSVDLTPKSRRDLQRNISSRDRQDDSRWKDDYAQPRTQAALFDLANARNRVSREVLELLKADAVEEATTTAKLPSPLEAMNDILAVSSLSVRLSINDDGDILASHDGAAAFSISIAGIMRPDKLDRRIRIGAAASGEDFIEKRFVGHFRSAKTNSVSADGWRGGAGIGCRSVQFRRLWCHSTLDKVGKAGGCWN</sequence>
<evidence type="ECO:0000256" key="1">
    <source>
        <dbReference type="SAM" id="MobiDB-lite"/>
    </source>
</evidence>
<dbReference type="InterPro" id="IPR003593">
    <property type="entry name" value="AAA+_ATPase"/>
</dbReference>
<feature type="region of interest" description="Disordered" evidence="1">
    <location>
        <begin position="75"/>
        <end position="96"/>
    </location>
</feature>
<dbReference type="EMBL" id="FWFJ01000104">
    <property type="protein sequence ID" value="SLN77206.1"/>
    <property type="molecule type" value="Genomic_DNA"/>
</dbReference>